<dbReference type="InterPro" id="IPR052380">
    <property type="entry name" value="Viral_DNA_packaging_terminase"/>
</dbReference>
<dbReference type="PANTHER" id="PTHR39184">
    <property type="match status" value="1"/>
</dbReference>
<name>A0A9D1CYK8_9FIRM</name>
<evidence type="ECO:0000313" key="3">
    <source>
        <dbReference type="EMBL" id="HIQ90709.1"/>
    </source>
</evidence>
<reference evidence="3" key="1">
    <citation type="submission" date="2020-10" db="EMBL/GenBank/DDBJ databases">
        <authorList>
            <person name="Gilroy R."/>
        </authorList>
    </citation>
    <scope>NUCLEOTIDE SEQUENCE</scope>
    <source>
        <strain evidence="3">CHK147-3167</strain>
    </source>
</reference>
<comment type="caution">
    <text evidence="3">The sequence shown here is derived from an EMBL/GenBank/DDBJ whole genome shotgun (WGS) entry which is preliminary data.</text>
</comment>
<evidence type="ECO:0000259" key="2">
    <source>
        <dbReference type="Pfam" id="PF17288"/>
    </source>
</evidence>
<dbReference type="InterPro" id="IPR006437">
    <property type="entry name" value="Phage_terminase_lsu"/>
</dbReference>
<protein>
    <submittedName>
        <fullName evidence="3">PBSX family phage terminase large subunit</fullName>
    </submittedName>
</protein>
<evidence type="ECO:0000259" key="1">
    <source>
        <dbReference type="Pfam" id="PF04466"/>
    </source>
</evidence>
<dbReference type="Gene3D" id="3.40.50.300">
    <property type="entry name" value="P-loop containing nucleotide triphosphate hydrolases"/>
    <property type="match status" value="1"/>
</dbReference>
<dbReference type="EMBL" id="DVFV01000069">
    <property type="protein sequence ID" value="HIQ90709.1"/>
    <property type="molecule type" value="Genomic_DNA"/>
</dbReference>
<dbReference type="Proteomes" id="UP000886786">
    <property type="component" value="Unassembled WGS sequence"/>
</dbReference>
<dbReference type="AlphaFoldDB" id="A0A9D1CYK8"/>
<dbReference type="InterPro" id="IPR027417">
    <property type="entry name" value="P-loop_NTPase"/>
</dbReference>
<sequence>MKISSQIAPSFYRTFNSHKMHQIYKGGRGSTKTSMISLKIVYNCLNESNCSVVILRKHQNQLRKSVYKEIKRACTRMGLVENIHYISTVSPMEIKFSQNGNTIYFAGGDDFETVKGTIDENKLIKIVWFEELTGWDNSEDIDQIVATFTRGNNDWFMALYSYNPPKNKYDWINKWCDSMKLRDDCLVSETDYRTVPENWLGKMFIEEADRMKKFDNKRFRWIYLGEVIGMEGMIYNPETIEYVDKDYISKNNLRVLYLDFSVDGGHQTSATTCGCYGLASDGYWYLLDTYYYSPHEKPKKRAPSELSKDIFNFEIAMIKKWKVGEDQETIDSAEGALRNQLYTDYGKRFHPVNKGKSKEELIDYSQAFLAKGKFRILDNNNNKIFKKENENYMWKEGTVEKGKPEPDKTEKEFIGEEPYYNSWANDYSYYYADHTQDDFQYWVKDNLSKLGIKE</sequence>
<gene>
    <name evidence="3" type="ORF">IAB27_03670</name>
</gene>
<dbReference type="Pfam" id="PF17288">
    <property type="entry name" value="Terminase_3C"/>
    <property type="match status" value="1"/>
</dbReference>
<dbReference type="InterPro" id="IPR035413">
    <property type="entry name" value="Terminase_L_C"/>
</dbReference>
<proteinExistence type="predicted"/>
<dbReference type="NCBIfam" id="TIGR01547">
    <property type="entry name" value="phage_term_2"/>
    <property type="match status" value="1"/>
</dbReference>
<dbReference type="PANTHER" id="PTHR39184:SF1">
    <property type="entry name" value="PBSX PHAGE TERMINASE LARGE SUBUNIT"/>
    <property type="match status" value="1"/>
</dbReference>
<dbReference type="Gene3D" id="3.30.420.280">
    <property type="match status" value="1"/>
</dbReference>
<dbReference type="InterPro" id="IPR035412">
    <property type="entry name" value="Terminase_L_N"/>
</dbReference>
<dbReference type="Pfam" id="PF04466">
    <property type="entry name" value="Terminase_3"/>
    <property type="match status" value="1"/>
</dbReference>
<evidence type="ECO:0000313" key="4">
    <source>
        <dbReference type="Proteomes" id="UP000886786"/>
    </source>
</evidence>
<accession>A0A9D1CYK8</accession>
<feature type="domain" description="Phage terminase large subunit N-terminal" evidence="1">
    <location>
        <begin position="19"/>
        <end position="226"/>
    </location>
</feature>
<organism evidence="3 4">
    <name type="scientific">Candidatus Coprosoma intestinipullorum</name>
    <dbReference type="NCBI Taxonomy" id="2840752"/>
    <lineage>
        <taxon>Bacteria</taxon>
        <taxon>Bacillati</taxon>
        <taxon>Bacillota</taxon>
        <taxon>Bacillota incertae sedis</taxon>
        <taxon>Candidatus Coprosoma</taxon>
    </lineage>
</organism>
<reference evidence="3" key="2">
    <citation type="journal article" date="2021" name="PeerJ">
        <title>Extensive microbial diversity within the chicken gut microbiome revealed by metagenomics and culture.</title>
        <authorList>
            <person name="Gilroy R."/>
            <person name="Ravi A."/>
            <person name="Getino M."/>
            <person name="Pursley I."/>
            <person name="Horton D.L."/>
            <person name="Alikhan N.F."/>
            <person name="Baker D."/>
            <person name="Gharbi K."/>
            <person name="Hall N."/>
            <person name="Watson M."/>
            <person name="Adriaenssens E.M."/>
            <person name="Foster-Nyarko E."/>
            <person name="Jarju S."/>
            <person name="Secka A."/>
            <person name="Antonio M."/>
            <person name="Oren A."/>
            <person name="Chaudhuri R.R."/>
            <person name="La Ragione R."/>
            <person name="Hildebrand F."/>
            <person name="Pallen M.J."/>
        </authorList>
    </citation>
    <scope>NUCLEOTIDE SEQUENCE</scope>
    <source>
        <strain evidence="3">CHK147-3167</strain>
    </source>
</reference>
<feature type="domain" description="Phage terminase large subunit C-terminal" evidence="2">
    <location>
        <begin position="263"/>
        <end position="404"/>
    </location>
</feature>